<evidence type="ECO:0000256" key="1">
    <source>
        <dbReference type="ARBA" id="ARBA00004123"/>
    </source>
</evidence>
<proteinExistence type="inferred from homology"/>
<evidence type="ECO:0000313" key="11">
    <source>
        <dbReference type="Proteomes" id="UP001381693"/>
    </source>
</evidence>
<comment type="similarity">
    <text evidence="4">Belongs to the ELP5 family.</text>
</comment>
<keyword evidence="8" id="KW-0539">Nucleus</keyword>
<name>A0AAN9AFB3_HALRR</name>
<dbReference type="AlphaFoldDB" id="A0AAN9AFB3"/>
<dbReference type="Proteomes" id="UP001381693">
    <property type="component" value="Unassembled WGS sequence"/>
</dbReference>
<dbReference type="GO" id="GO:0033588">
    <property type="term" value="C:elongator holoenzyme complex"/>
    <property type="evidence" value="ECO:0007669"/>
    <property type="project" value="InterPro"/>
</dbReference>
<dbReference type="GO" id="GO:0005634">
    <property type="term" value="C:nucleus"/>
    <property type="evidence" value="ECO:0007669"/>
    <property type="project" value="UniProtKB-SubCell"/>
</dbReference>
<accession>A0AAN9AFB3</accession>
<gene>
    <name evidence="10" type="ORF">SK128_000449</name>
</gene>
<evidence type="ECO:0000256" key="4">
    <source>
        <dbReference type="ARBA" id="ARBA00009567"/>
    </source>
</evidence>
<keyword evidence="6" id="KW-0963">Cytoplasm</keyword>
<protein>
    <recommendedName>
        <fullName evidence="5">Elongator complex protein 5</fullName>
    </recommendedName>
</protein>
<dbReference type="GO" id="GO:0000049">
    <property type="term" value="F:tRNA binding"/>
    <property type="evidence" value="ECO:0007669"/>
    <property type="project" value="TreeGrafter"/>
</dbReference>
<evidence type="ECO:0000256" key="9">
    <source>
        <dbReference type="SAM" id="MobiDB-lite"/>
    </source>
</evidence>
<dbReference type="EMBL" id="JAXCGZ010001895">
    <property type="protein sequence ID" value="KAK7085135.1"/>
    <property type="molecule type" value="Genomic_DNA"/>
</dbReference>
<dbReference type="GO" id="GO:0005829">
    <property type="term" value="C:cytosol"/>
    <property type="evidence" value="ECO:0007669"/>
    <property type="project" value="TreeGrafter"/>
</dbReference>
<comment type="subcellular location">
    <subcellularLocation>
        <location evidence="2">Cytoplasm</location>
    </subcellularLocation>
    <subcellularLocation>
        <location evidence="1">Nucleus</location>
    </subcellularLocation>
</comment>
<evidence type="ECO:0000313" key="10">
    <source>
        <dbReference type="EMBL" id="KAK7085135.1"/>
    </source>
</evidence>
<sequence length="288" mass="32473">MSTVILRKILCNSESPTPKLLLLTDSSDVSGRGVLYTLLKSHLSIGNYVQYLTTSNPLHVVKTFLNDEEFPGKIKFYDGFSDPCGWDSKDSCVHLNKSINEIFSSCDTGQAKRIFVIDKVDDIVNHQDTHNLIHDLHRFSADDTVEQVVVYCGRDCVPESFIISLNHLSSAVIHLYKGNPTRCKVILKKPSGKIVKTYEEFTLSPELKVQETRAVQLEKEPRGESTDEDAVLAAQTTFNLTLTEEQRKSKNKLLLPHTRVQSSGGQILYTPDDEDDWDEEDPDDDLNI</sequence>
<dbReference type="GO" id="GO:0002098">
    <property type="term" value="P:tRNA wobble uridine modification"/>
    <property type="evidence" value="ECO:0007669"/>
    <property type="project" value="InterPro"/>
</dbReference>
<comment type="caution">
    <text evidence="10">The sequence shown here is derived from an EMBL/GenBank/DDBJ whole genome shotgun (WGS) entry which is preliminary data.</text>
</comment>
<evidence type="ECO:0000256" key="8">
    <source>
        <dbReference type="ARBA" id="ARBA00023242"/>
    </source>
</evidence>
<evidence type="ECO:0000256" key="7">
    <source>
        <dbReference type="ARBA" id="ARBA00022694"/>
    </source>
</evidence>
<evidence type="ECO:0000256" key="5">
    <source>
        <dbReference type="ARBA" id="ARBA00020264"/>
    </source>
</evidence>
<feature type="compositionally biased region" description="Acidic residues" evidence="9">
    <location>
        <begin position="271"/>
        <end position="288"/>
    </location>
</feature>
<feature type="region of interest" description="Disordered" evidence="9">
    <location>
        <begin position="263"/>
        <end position="288"/>
    </location>
</feature>
<comment type="pathway">
    <text evidence="3">tRNA modification; 5-methoxycarbonylmethyl-2-thiouridine-tRNA biosynthesis.</text>
</comment>
<keyword evidence="11" id="KW-1185">Reference proteome</keyword>
<evidence type="ECO:0000256" key="2">
    <source>
        <dbReference type="ARBA" id="ARBA00004496"/>
    </source>
</evidence>
<keyword evidence="7" id="KW-0819">tRNA processing</keyword>
<dbReference type="PANTHER" id="PTHR15641">
    <property type="entry name" value="ELONGATOR COMPLEX PROTEIN 5"/>
    <property type="match status" value="1"/>
</dbReference>
<evidence type="ECO:0000256" key="6">
    <source>
        <dbReference type="ARBA" id="ARBA00022490"/>
    </source>
</evidence>
<dbReference type="Pfam" id="PF10483">
    <property type="entry name" value="Elong_Iki1"/>
    <property type="match status" value="1"/>
</dbReference>
<dbReference type="InterPro" id="IPR019519">
    <property type="entry name" value="Elp5"/>
</dbReference>
<evidence type="ECO:0000256" key="3">
    <source>
        <dbReference type="ARBA" id="ARBA00005043"/>
    </source>
</evidence>
<organism evidence="10 11">
    <name type="scientific">Halocaridina rubra</name>
    <name type="common">Hawaiian red shrimp</name>
    <dbReference type="NCBI Taxonomy" id="373956"/>
    <lineage>
        <taxon>Eukaryota</taxon>
        <taxon>Metazoa</taxon>
        <taxon>Ecdysozoa</taxon>
        <taxon>Arthropoda</taxon>
        <taxon>Crustacea</taxon>
        <taxon>Multicrustacea</taxon>
        <taxon>Malacostraca</taxon>
        <taxon>Eumalacostraca</taxon>
        <taxon>Eucarida</taxon>
        <taxon>Decapoda</taxon>
        <taxon>Pleocyemata</taxon>
        <taxon>Caridea</taxon>
        <taxon>Atyoidea</taxon>
        <taxon>Atyidae</taxon>
        <taxon>Halocaridina</taxon>
    </lineage>
</organism>
<dbReference type="PANTHER" id="PTHR15641:SF1">
    <property type="entry name" value="ELONGATOR COMPLEX PROTEIN 5"/>
    <property type="match status" value="1"/>
</dbReference>
<reference evidence="10 11" key="1">
    <citation type="submission" date="2023-11" db="EMBL/GenBank/DDBJ databases">
        <title>Halocaridina rubra genome assembly.</title>
        <authorList>
            <person name="Smith C."/>
        </authorList>
    </citation>
    <scope>NUCLEOTIDE SEQUENCE [LARGE SCALE GENOMIC DNA]</scope>
    <source>
        <strain evidence="10">EP-1</strain>
        <tissue evidence="10">Whole</tissue>
    </source>
</reference>